<keyword evidence="1" id="KW-0472">Membrane</keyword>
<feature type="transmembrane region" description="Helical" evidence="1">
    <location>
        <begin position="20"/>
        <end position="36"/>
    </location>
</feature>
<keyword evidence="3" id="KW-1185">Reference proteome</keyword>
<proteinExistence type="predicted"/>
<dbReference type="AlphaFoldDB" id="A0A239H938"/>
<gene>
    <name evidence="2" type="ORF">SAMN06296052_11332</name>
</gene>
<evidence type="ECO:0000256" key="1">
    <source>
        <dbReference type="SAM" id="Phobius"/>
    </source>
</evidence>
<accession>A0A239H938</accession>
<organism evidence="2 3">
    <name type="scientific">Pontibacter ummariensis</name>
    <dbReference type="NCBI Taxonomy" id="1610492"/>
    <lineage>
        <taxon>Bacteria</taxon>
        <taxon>Pseudomonadati</taxon>
        <taxon>Bacteroidota</taxon>
        <taxon>Cytophagia</taxon>
        <taxon>Cytophagales</taxon>
        <taxon>Hymenobacteraceae</taxon>
        <taxon>Pontibacter</taxon>
    </lineage>
</organism>
<keyword evidence="1" id="KW-1133">Transmembrane helix</keyword>
<reference evidence="3" key="1">
    <citation type="submission" date="2017-06" db="EMBL/GenBank/DDBJ databases">
        <authorList>
            <person name="Varghese N."/>
            <person name="Submissions S."/>
        </authorList>
    </citation>
    <scope>NUCLEOTIDE SEQUENCE [LARGE SCALE GENOMIC DNA]</scope>
    <source>
        <strain evidence="3">NKM1</strain>
    </source>
</reference>
<dbReference type="Proteomes" id="UP000198432">
    <property type="component" value="Unassembled WGS sequence"/>
</dbReference>
<protein>
    <submittedName>
        <fullName evidence="2">Uncharacterized protein</fullName>
    </submittedName>
</protein>
<sequence>MKAFQDFVDALSIILRQNLYGWYVLLGLLFIALLLPR</sequence>
<evidence type="ECO:0000313" key="3">
    <source>
        <dbReference type="Proteomes" id="UP000198432"/>
    </source>
</evidence>
<evidence type="ECO:0000313" key="2">
    <source>
        <dbReference type="EMBL" id="SNS77772.1"/>
    </source>
</evidence>
<dbReference type="EMBL" id="FZOQ01000013">
    <property type="protein sequence ID" value="SNS77772.1"/>
    <property type="molecule type" value="Genomic_DNA"/>
</dbReference>
<keyword evidence="1" id="KW-0812">Transmembrane</keyword>
<name>A0A239H938_9BACT</name>